<keyword evidence="1" id="KW-0812">Transmembrane</keyword>
<feature type="transmembrane region" description="Helical" evidence="1">
    <location>
        <begin position="144"/>
        <end position="166"/>
    </location>
</feature>
<accession>A0A1E7RFV8</accession>
<feature type="transmembrane region" description="Helical" evidence="1">
    <location>
        <begin position="110"/>
        <end position="132"/>
    </location>
</feature>
<comment type="caution">
    <text evidence="2">The sequence shown here is derived from an EMBL/GenBank/DDBJ whole genome shotgun (WGS) entry which is preliminary data.</text>
</comment>
<feature type="transmembrane region" description="Helical" evidence="1">
    <location>
        <begin position="178"/>
        <end position="202"/>
    </location>
</feature>
<feature type="transmembrane region" description="Helical" evidence="1">
    <location>
        <begin position="214"/>
        <end position="237"/>
    </location>
</feature>
<feature type="transmembrane region" description="Helical" evidence="1">
    <location>
        <begin position="53"/>
        <end position="74"/>
    </location>
</feature>
<dbReference type="AlphaFoldDB" id="A0A1E7RFV8"/>
<proteinExistence type="predicted"/>
<dbReference type="RefSeq" id="WP_070068565.1">
    <property type="nucleotide sequence ID" value="NZ_MKKK01000001.1"/>
</dbReference>
<dbReference type="PANTHER" id="PTHR41282">
    <property type="entry name" value="CONSERVED TRANSMEMBRANE PROTEIN-RELATED"/>
    <property type="match status" value="1"/>
</dbReference>
<dbReference type="STRING" id="1262585.BJI46_01305"/>
<dbReference type="OrthoDB" id="116480at2"/>
<dbReference type="InterPro" id="IPR010539">
    <property type="entry name" value="BaxI_1-like"/>
</dbReference>
<keyword evidence="1" id="KW-1133">Transmembrane helix</keyword>
<gene>
    <name evidence="2" type="ORF">BJI46_01305</name>
</gene>
<evidence type="ECO:0000313" key="2">
    <source>
        <dbReference type="EMBL" id="OEY98186.1"/>
    </source>
</evidence>
<dbReference type="Proteomes" id="UP000185895">
    <property type="component" value="Unassembled WGS sequence"/>
</dbReference>
<keyword evidence="3" id="KW-1185">Reference proteome</keyword>
<organism evidence="2 3">
    <name type="scientific">Acinetobacter qingfengensis</name>
    <dbReference type="NCBI Taxonomy" id="1262585"/>
    <lineage>
        <taxon>Bacteria</taxon>
        <taxon>Pseudomonadati</taxon>
        <taxon>Pseudomonadota</taxon>
        <taxon>Gammaproteobacteria</taxon>
        <taxon>Moraxellales</taxon>
        <taxon>Moraxellaceae</taxon>
        <taxon>Acinetobacter</taxon>
    </lineage>
</organism>
<reference evidence="2 3" key="1">
    <citation type="submission" date="2016-09" db="EMBL/GenBank/DDBJ databases">
        <authorList>
            <person name="Capua I."/>
            <person name="De Benedictis P."/>
            <person name="Joannis T."/>
            <person name="Lombin L.H."/>
            <person name="Cattoli G."/>
        </authorList>
    </citation>
    <scope>NUCLEOTIDE SEQUENCE [LARGE SCALE GENOMIC DNA]</scope>
    <source>
        <strain evidence="2 3">ANC 4671</strain>
    </source>
</reference>
<evidence type="ECO:0000313" key="3">
    <source>
        <dbReference type="Proteomes" id="UP000185895"/>
    </source>
</evidence>
<feature type="transmembrane region" description="Helical" evidence="1">
    <location>
        <begin position="30"/>
        <end position="47"/>
    </location>
</feature>
<dbReference type="Pfam" id="PF12811">
    <property type="entry name" value="BaxI_1"/>
    <property type="match status" value="1"/>
</dbReference>
<keyword evidence="1" id="KW-0472">Membrane</keyword>
<feature type="transmembrane region" description="Helical" evidence="1">
    <location>
        <begin position="86"/>
        <end position="104"/>
    </location>
</feature>
<protein>
    <submittedName>
        <fullName evidence="2">Uncharacterized protein</fullName>
    </submittedName>
</protein>
<dbReference type="PIRSF" id="PIRSF009160">
    <property type="entry name" value="UCP009160"/>
    <property type="match status" value="1"/>
</dbReference>
<dbReference type="PANTHER" id="PTHR41282:SF1">
    <property type="entry name" value="CONSERVED TRANSMEMBRANE PROTEIN-RELATED"/>
    <property type="match status" value="1"/>
</dbReference>
<evidence type="ECO:0000256" key="1">
    <source>
        <dbReference type="SAM" id="Phobius"/>
    </source>
</evidence>
<sequence length="243" mass="26020">MQSNNPILSRVSVQANFSQPMTVEGAVQKSILLTIVAAVVGVAFYIYCNLTGAFNIAMAGFFVGAVGSFILAMITTFKPNTAPALAIPYALFEGVFLGGVSLFFEMKYSGIASQALLATFATAVTMFVLYRTGVVRATEKFKSVVISASIAILLVFVVQWIMVLAFKSTIPGLFESTWLGIGFAAFVAIVASLNLILDFDLIESGAANGAPKNFEWVCSIALLATLVWMYVSFLRLIGLLSDD</sequence>
<name>A0A1E7RFV8_9GAMM</name>
<dbReference type="EMBL" id="MKKK01000001">
    <property type="protein sequence ID" value="OEY98186.1"/>
    <property type="molecule type" value="Genomic_DNA"/>
</dbReference>